<dbReference type="AlphaFoldDB" id="A0A0W8F5Y3"/>
<reference evidence="1" key="1">
    <citation type="journal article" date="2015" name="Proc. Natl. Acad. Sci. U.S.A.">
        <title>Networks of energetic and metabolic interactions define dynamics in microbial communities.</title>
        <authorList>
            <person name="Embree M."/>
            <person name="Liu J.K."/>
            <person name="Al-Bassam M.M."/>
            <person name="Zengler K."/>
        </authorList>
    </citation>
    <scope>NUCLEOTIDE SEQUENCE</scope>
</reference>
<name>A0A0W8F5Y3_9ZZZZ</name>
<gene>
    <name evidence="1" type="ORF">ASZ90_013959</name>
</gene>
<proteinExistence type="predicted"/>
<protein>
    <submittedName>
        <fullName evidence="1">Uncharacterized protein</fullName>
    </submittedName>
</protein>
<evidence type="ECO:0000313" key="1">
    <source>
        <dbReference type="EMBL" id="KUG16287.1"/>
    </source>
</evidence>
<organism evidence="1">
    <name type="scientific">hydrocarbon metagenome</name>
    <dbReference type="NCBI Taxonomy" id="938273"/>
    <lineage>
        <taxon>unclassified sequences</taxon>
        <taxon>metagenomes</taxon>
        <taxon>ecological metagenomes</taxon>
    </lineage>
</organism>
<accession>A0A0W8F5Y3</accession>
<dbReference type="EMBL" id="LNQE01001503">
    <property type="protein sequence ID" value="KUG16287.1"/>
    <property type="molecule type" value="Genomic_DNA"/>
</dbReference>
<comment type="caution">
    <text evidence="1">The sequence shown here is derived from an EMBL/GenBank/DDBJ whole genome shotgun (WGS) entry which is preliminary data.</text>
</comment>
<sequence>MSRQSKKRKDSPEVIRKRLENSLPWCLSRWFARRMGRRK</sequence>